<accession>A0A1X7VRM8</accession>
<dbReference type="PROSITE" id="PS50053">
    <property type="entry name" value="UBIQUITIN_2"/>
    <property type="match status" value="1"/>
</dbReference>
<dbReference type="InterPro" id="IPR019956">
    <property type="entry name" value="Ubiquitin_dom"/>
</dbReference>
<reference evidence="3" key="2">
    <citation type="submission" date="2017-05" db="UniProtKB">
        <authorList>
            <consortium name="EnsemblMetazoa"/>
        </authorList>
    </citation>
    <scope>IDENTIFICATION</scope>
</reference>
<evidence type="ECO:0000256" key="1">
    <source>
        <dbReference type="SAM" id="Coils"/>
    </source>
</evidence>
<dbReference type="EnsemblMetazoa" id="Aqu2.1.42534_001">
    <property type="protein sequence ID" value="Aqu2.1.42534_001"/>
    <property type="gene ID" value="Aqu2.1.42534"/>
</dbReference>
<sequence>MDMEAMDTAVRMPITGVTLYDNGYAVFERQTTVSGNGQIDLYFPTDLMKNVLESLEFLGDASANVGNIAYEATKPTANIEIKETEPLLSLIRSLVGCQVVLQTNDGAEQGIEGRVLGIEENISVRGESTSQEHVALYLPGGRLGMYPLDSIRNVCLSEEQVRQDISFSLDLTKNKSREDMQKLSVFYSNVDSPKNLIARYGFQVSEWKSSYRMSSDPRQPNQLMLHGLAIIENSLWEDWNDVKVTLVVGAPAIHSEKEQNDEGAWRLVVKTLDGSSITIRANPKDSVLAVKSKVAKKKGVSPFSFKLVFCGKAVEDGRSLSDYTINDNAVLHMSYVDSRGKGGGVAAAGTISQAQFVMAAQDHLSYYQIPMHVTAQRKQKAIVTMLQTKLEGQQVVLYDETIRKGNPLSSILFENTTGRTLEGGSVILTTAEAFLGQSTLPTLSPGDESPPIPYAVELGCEVSKGNDSTYLRPHRIEIVDGNVGLYRIHREVTIYRISNKSEKQLDFLLNHLFLEQYDLVQNPNNEEEEPVDITDRFYQFRFQVDPKVEKKSFLVREEITDRKEHGIRGLDKEEFDRWVSKSYLDAPTTESLKKTFELRKQIGFWERDIFEKEGEEREINRNQSHIRENISALENHTKQAAKYINSLEEEEEKLKAAKEGVKKARAKKKELEKQLTNLIASIKFEKNIPKPKDTLSSAVPMEQ</sequence>
<dbReference type="OrthoDB" id="10267532at2759"/>
<dbReference type="Proteomes" id="UP000007879">
    <property type="component" value="Unassembled WGS sequence"/>
</dbReference>
<dbReference type="InterPro" id="IPR000626">
    <property type="entry name" value="Ubiquitin-like_dom"/>
</dbReference>
<dbReference type="PRINTS" id="PR00348">
    <property type="entry name" value="UBIQUITIN"/>
</dbReference>
<dbReference type="InterPro" id="IPR029071">
    <property type="entry name" value="Ubiquitin-like_domsf"/>
</dbReference>
<evidence type="ECO:0000313" key="3">
    <source>
        <dbReference type="EnsemblMetazoa" id="Aqu2.1.42534_001"/>
    </source>
</evidence>
<dbReference type="AlphaFoldDB" id="A0A1X7VRM8"/>
<dbReference type="eggNOG" id="KOG0001">
    <property type="taxonomic scope" value="Eukaryota"/>
</dbReference>
<keyword evidence="1" id="KW-0175">Coiled coil</keyword>
<name>A0A1X7VRM8_AMPQE</name>
<dbReference type="InterPro" id="IPR050158">
    <property type="entry name" value="Ubiquitin_ubiquitin-like"/>
</dbReference>
<dbReference type="Pfam" id="PF00240">
    <property type="entry name" value="ubiquitin"/>
    <property type="match status" value="1"/>
</dbReference>
<organism evidence="3">
    <name type="scientific">Amphimedon queenslandica</name>
    <name type="common">Sponge</name>
    <dbReference type="NCBI Taxonomy" id="400682"/>
    <lineage>
        <taxon>Eukaryota</taxon>
        <taxon>Metazoa</taxon>
        <taxon>Porifera</taxon>
        <taxon>Demospongiae</taxon>
        <taxon>Heteroscleromorpha</taxon>
        <taxon>Haplosclerida</taxon>
        <taxon>Niphatidae</taxon>
        <taxon>Amphimedon</taxon>
    </lineage>
</organism>
<feature type="coiled-coil region" evidence="1">
    <location>
        <begin position="630"/>
        <end position="688"/>
    </location>
</feature>
<keyword evidence="4" id="KW-1185">Reference proteome</keyword>
<dbReference type="SMART" id="SM00213">
    <property type="entry name" value="UBQ"/>
    <property type="match status" value="1"/>
</dbReference>
<dbReference type="InParanoid" id="A0A1X7VRM8"/>
<dbReference type="KEGG" id="aqu:105313960"/>
<protein>
    <recommendedName>
        <fullName evidence="2">Ubiquitin-like domain-containing protein</fullName>
    </recommendedName>
</protein>
<feature type="domain" description="Ubiquitin-like" evidence="2">
    <location>
        <begin position="265"/>
        <end position="340"/>
    </location>
</feature>
<evidence type="ECO:0000259" key="2">
    <source>
        <dbReference type="PROSITE" id="PS50053"/>
    </source>
</evidence>
<dbReference type="Gene3D" id="3.10.20.90">
    <property type="entry name" value="Phosphatidylinositol 3-kinase Catalytic Subunit, Chain A, domain 1"/>
    <property type="match status" value="1"/>
</dbReference>
<dbReference type="PANTHER" id="PTHR10666">
    <property type="entry name" value="UBIQUITIN"/>
    <property type="match status" value="1"/>
</dbReference>
<gene>
    <name evidence="3" type="primary">105313960</name>
</gene>
<dbReference type="EnsemblMetazoa" id="XM_011407803.2">
    <property type="protein sequence ID" value="XP_011406105.2"/>
    <property type="gene ID" value="LOC105313960"/>
</dbReference>
<reference evidence="4" key="1">
    <citation type="journal article" date="2010" name="Nature">
        <title>The Amphimedon queenslandica genome and the evolution of animal complexity.</title>
        <authorList>
            <person name="Srivastava M."/>
            <person name="Simakov O."/>
            <person name="Chapman J."/>
            <person name="Fahey B."/>
            <person name="Gauthier M.E."/>
            <person name="Mitros T."/>
            <person name="Richards G.S."/>
            <person name="Conaco C."/>
            <person name="Dacre M."/>
            <person name="Hellsten U."/>
            <person name="Larroux C."/>
            <person name="Putnam N.H."/>
            <person name="Stanke M."/>
            <person name="Adamska M."/>
            <person name="Darling A."/>
            <person name="Degnan S.M."/>
            <person name="Oakley T.H."/>
            <person name="Plachetzki D.C."/>
            <person name="Zhai Y."/>
            <person name="Adamski M."/>
            <person name="Calcino A."/>
            <person name="Cummins S.F."/>
            <person name="Goodstein D.M."/>
            <person name="Harris C."/>
            <person name="Jackson D.J."/>
            <person name="Leys S.P."/>
            <person name="Shu S."/>
            <person name="Woodcroft B.J."/>
            <person name="Vervoort M."/>
            <person name="Kosik K.S."/>
            <person name="Manning G."/>
            <person name="Degnan B.M."/>
            <person name="Rokhsar D.S."/>
        </authorList>
    </citation>
    <scope>NUCLEOTIDE SEQUENCE [LARGE SCALE GENOMIC DNA]</scope>
</reference>
<dbReference type="SUPFAM" id="SSF54236">
    <property type="entry name" value="Ubiquitin-like"/>
    <property type="match status" value="1"/>
</dbReference>
<proteinExistence type="predicted"/>
<evidence type="ECO:0000313" key="4">
    <source>
        <dbReference type="Proteomes" id="UP000007879"/>
    </source>
</evidence>